<feature type="transmembrane region" description="Helical" evidence="1">
    <location>
        <begin position="373"/>
        <end position="394"/>
    </location>
</feature>
<organism evidence="4 5">
    <name type="scientific">Lyngbya confervoides BDU141951</name>
    <dbReference type="NCBI Taxonomy" id="1574623"/>
    <lineage>
        <taxon>Bacteria</taxon>
        <taxon>Bacillati</taxon>
        <taxon>Cyanobacteriota</taxon>
        <taxon>Cyanophyceae</taxon>
        <taxon>Oscillatoriophycideae</taxon>
        <taxon>Oscillatoriales</taxon>
        <taxon>Microcoleaceae</taxon>
        <taxon>Lyngbya</taxon>
    </lineage>
</organism>
<dbReference type="InterPro" id="IPR025105">
    <property type="entry name" value="DUF4010"/>
</dbReference>
<comment type="caution">
    <text evidence="4">The sequence shown here is derived from an EMBL/GenBank/DDBJ whole genome shotgun (WGS) entry which is preliminary data.</text>
</comment>
<feature type="transmembrane region" description="Helical" evidence="1">
    <location>
        <begin position="209"/>
        <end position="227"/>
    </location>
</feature>
<feature type="domain" description="MgtC/SapB/SrpB/YhiD N-terminal" evidence="2">
    <location>
        <begin position="16"/>
        <end position="138"/>
    </location>
</feature>
<accession>A0ABD4SZZ3</accession>
<feature type="transmembrane region" description="Helical" evidence="1">
    <location>
        <begin position="6"/>
        <end position="26"/>
    </location>
</feature>
<feature type="transmembrane region" description="Helical" evidence="1">
    <location>
        <begin position="239"/>
        <end position="262"/>
    </location>
</feature>
<dbReference type="PANTHER" id="PTHR39084:SF1">
    <property type="entry name" value="DUF4010 DOMAIN-CONTAINING PROTEIN"/>
    <property type="match status" value="1"/>
</dbReference>
<dbReference type="InterPro" id="IPR049177">
    <property type="entry name" value="MgtC_SapB_SrpB_YhiD_N"/>
</dbReference>
<proteinExistence type="predicted"/>
<dbReference type="Proteomes" id="UP000031561">
    <property type="component" value="Unassembled WGS sequence"/>
</dbReference>
<feature type="transmembrane region" description="Helical" evidence="1">
    <location>
        <begin position="178"/>
        <end position="197"/>
    </location>
</feature>
<dbReference type="AlphaFoldDB" id="A0ABD4SZZ3"/>
<dbReference type="Pfam" id="PF13194">
    <property type="entry name" value="DUF4010"/>
    <property type="match status" value="1"/>
</dbReference>
<dbReference type="EMBL" id="JTHE03000024">
    <property type="protein sequence ID" value="MCM1981935.1"/>
    <property type="molecule type" value="Genomic_DNA"/>
</dbReference>
<feature type="transmembrane region" description="Helical" evidence="1">
    <location>
        <begin position="406"/>
        <end position="423"/>
    </location>
</feature>
<dbReference type="PANTHER" id="PTHR39084">
    <property type="entry name" value="MEMBRANE PROTEIN-RELATED"/>
    <property type="match status" value="1"/>
</dbReference>
<sequence>MPSDVLQLIPLEAFKLITVLFLSFLIGLEREEHKLSKGFAFGGVRTYPLIGLLGYSIAFLSQRQALPIALGLAVIAGFMMLSYWHKMTTAQRVGLTSEMAGLTTYIVGALVYYEHFWIASSLAIASLILLELKSFLETLARRFSETDILNFTKFLFLTIVILPILPDQVLTPFALNPFKTWLVVVAVSAISYGSYLLQRFVQGRRTISLVALLGGAYSSTVTTVALAKRASVDSRHWASYTGGILIASGIMYWRLMVLLRIFNANLAANLSAPFLGLGAMGLVSGLGISLRRPAISDPEVVEAPPPQGNPLELKAAFSFAALFIGITMIAKYVIQYFGNSGVYTLAVIMGVTDVDPFILSLTQTGGHSIPGGVASAAIVIAAASNNLVKGVYALIFGDRQTGRRSLAGLVIFSLLGLLPLLGLL</sequence>
<evidence type="ECO:0000259" key="2">
    <source>
        <dbReference type="Pfam" id="PF02308"/>
    </source>
</evidence>
<keyword evidence="1" id="KW-1133">Transmembrane helix</keyword>
<gene>
    <name evidence="4" type="ORF">QQ91_0003690</name>
</gene>
<feature type="transmembrane region" description="Helical" evidence="1">
    <location>
        <begin position="65"/>
        <end position="84"/>
    </location>
</feature>
<feature type="transmembrane region" description="Helical" evidence="1">
    <location>
        <begin position="38"/>
        <end position="59"/>
    </location>
</feature>
<feature type="transmembrane region" description="Helical" evidence="1">
    <location>
        <begin position="274"/>
        <end position="295"/>
    </location>
</feature>
<feature type="transmembrane region" description="Helical" evidence="1">
    <location>
        <begin position="117"/>
        <end position="136"/>
    </location>
</feature>
<feature type="transmembrane region" description="Helical" evidence="1">
    <location>
        <begin position="93"/>
        <end position="111"/>
    </location>
</feature>
<protein>
    <submittedName>
        <fullName evidence="4">MgtC/SapB family protein</fullName>
    </submittedName>
</protein>
<dbReference type="Pfam" id="PF02308">
    <property type="entry name" value="MgtC"/>
    <property type="match status" value="1"/>
</dbReference>
<keyword evidence="1" id="KW-0472">Membrane</keyword>
<feature type="domain" description="DUF4010" evidence="3">
    <location>
        <begin position="185"/>
        <end position="397"/>
    </location>
</feature>
<reference evidence="4 5" key="1">
    <citation type="journal article" date="2015" name="Genome Announc.">
        <title>Draft Genome Sequence of Filamentous Marine Cyanobacterium Lyngbya confervoides Strain BDU141951.</title>
        <authorList>
            <person name="Chandrababunaidu M.M."/>
            <person name="Sen D."/>
            <person name="Tripathy S."/>
        </authorList>
    </citation>
    <scope>NUCLEOTIDE SEQUENCE [LARGE SCALE GENOMIC DNA]</scope>
    <source>
        <strain evidence="4 5">BDU141951</strain>
    </source>
</reference>
<name>A0ABD4SZZ3_9CYAN</name>
<keyword evidence="5" id="KW-1185">Reference proteome</keyword>
<keyword evidence="1" id="KW-0812">Transmembrane</keyword>
<feature type="transmembrane region" description="Helical" evidence="1">
    <location>
        <begin position="341"/>
        <end position="361"/>
    </location>
</feature>
<dbReference type="RefSeq" id="WP_166280191.1">
    <property type="nucleotide sequence ID" value="NZ_JTHE03000024.1"/>
</dbReference>
<feature type="transmembrane region" description="Helical" evidence="1">
    <location>
        <begin position="315"/>
        <end position="334"/>
    </location>
</feature>
<evidence type="ECO:0000259" key="3">
    <source>
        <dbReference type="Pfam" id="PF13194"/>
    </source>
</evidence>
<evidence type="ECO:0000313" key="5">
    <source>
        <dbReference type="Proteomes" id="UP000031561"/>
    </source>
</evidence>
<evidence type="ECO:0000256" key="1">
    <source>
        <dbReference type="SAM" id="Phobius"/>
    </source>
</evidence>
<feature type="transmembrane region" description="Helical" evidence="1">
    <location>
        <begin position="148"/>
        <end position="166"/>
    </location>
</feature>
<evidence type="ECO:0000313" key="4">
    <source>
        <dbReference type="EMBL" id="MCM1981935.1"/>
    </source>
</evidence>